<dbReference type="InterPro" id="IPR053148">
    <property type="entry name" value="PD-DEXK-like_domain"/>
</dbReference>
<organism evidence="2 3">
    <name type="scientific">Adlercreutzia wanghongyangiae</name>
    <dbReference type="NCBI Taxonomy" id="3111451"/>
    <lineage>
        <taxon>Bacteria</taxon>
        <taxon>Bacillati</taxon>
        <taxon>Actinomycetota</taxon>
        <taxon>Coriobacteriia</taxon>
        <taxon>Eggerthellales</taxon>
        <taxon>Eggerthellaceae</taxon>
        <taxon>Adlercreutzia</taxon>
    </lineage>
</organism>
<evidence type="ECO:0000313" key="3">
    <source>
        <dbReference type="Proteomes" id="UP001349994"/>
    </source>
</evidence>
<comment type="caution">
    <text evidence="2">The sequence shown here is derived from an EMBL/GenBank/DDBJ whole genome shotgun (WGS) entry which is preliminary data.</text>
</comment>
<feature type="domain" description="YhcG PDDEXK nuclease" evidence="1">
    <location>
        <begin position="3"/>
        <end position="155"/>
    </location>
</feature>
<gene>
    <name evidence="2" type="ORF">VIN30_02835</name>
</gene>
<dbReference type="InterPro" id="IPR009362">
    <property type="entry name" value="YhcG_C"/>
</dbReference>
<dbReference type="PANTHER" id="PTHR30547:SF0">
    <property type="entry name" value="BLR8175 PROTEIN"/>
    <property type="match status" value="1"/>
</dbReference>
<dbReference type="EMBL" id="JAYMFF010000003">
    <property type="protein sequence ID" value="MEC4175383.1"/>
    <property type="molecule type" value="Genomic_DNA"/>
</dbReference>
<accession>A0ABU6IG15</accession>
<reference evidence="2 3" key="1">
    <citation type="submission" date="2024-01" db="EMBL/GenBank/DDBJ databases">
        <title>novel species in genus Adlercreutzia.</title>
        <authorList>
            <person name="Liu X."/>
        </authorList>
    </citation>
    <scope>NUCLEOTIDE SEQUENCE [LARGE SCALE GENOMIC DNA]</scope>
    <source>
        <strain evidence="2 3">R7</strain>
    </source>
</reference>
<evidence type="ECO:0000313" key="2">
    <source>
        <dbReference type="EMBL" id="MEC4175383.1"/>
    </source>
</evidence>
<protein>
    <submittedName>
        <fullName evidence="2">DUF1016 domain-containing protein</fullName>
    </submittedName>
</protein>
<dbReference type="RefSeq" id="WP_338209127.1">
    <property type="nucleotide sequence ID" value="NZ_JAYMFF010000003.1"/>
</dbReference>
<dbReference type="Proteomes" id="UP001349994">
    <property type="component" value="Unassembled WGS sequence"/>
</dbReference>
<dbReference type="InterPro" id="IPR011856">
    <property type="entry name" value="tRNA_endonuc-like_dom_sf"/>
</dbReference>
<keyword evidence="3" id="KW-1185">Reference proteome</keyword>
<sequence>MEQTFKDPYIFDFITARQTAEERDIEQAMMDNLTNVLLELGTGFAFLGRQYHLVVGGDDFYIDMLFYNVRLHCYVVIELKNEPFKPEFNGQLGFYVAAVDGDMCREGDNPTIGLLLCKTKNDVVAEYSLRSMDAPIGVSEYRLGDELPEAYAKVLPSPEDLLARI</sequence>
<evidence type="ECO:0000259" key="1">
    <source>
        <dbReference type="Pfam" id="PF06250"/>
    </source>
</evidence>
<dbReference type="Pfam" id="PF06250">
    <property type="entry name" value="YhcG_C"/>
    <property type="match status" value="1"/>
</dbReference>
<dbReference type="Gene3D" id="3.40.1350.10">
    <property type="match status" value="1"/>
</dbReference>
<dbReference type="PANTHER" id="PTHR30547">
    <property type="entry name" value="UNCHARACTERIZED PROTEIN YHCG-RELATED"/>
    <property type="match status" value="1"/>
</dbReference>
<name>A0ABU6IG15_9ACTN</name>
<proteinExistence type="predicted"/>